<organism evidence="4 5">
    <name type="scientific">Gracilibacillus halotolerans</name>
    <dbReference type="NCBI Taxonomy" id="74386"/>
    <lineage>
        <taxon>Bacteria</taxon>
        <taxon>Bacillati</taxon>
        <taxon>Bacillota</taxon>
        <taxon>Bacilli</taxon>
        <taxon>Bacillales</taxon>
        <taxon>Bacillaceae</taxon>
        <taxon>Gracilibacillus</taxon>
    </lineage>
</organism>
<comment type="similarity">
    <text evidence="1 2">Belongs to the metallophosphoesterase superfamily. YfcE family.</text>
</comment>
<reference evidence="4 5" key="1">
    <citation type="submission" date="2020-08" db="EMBL/GenBank/DDBJ databases">
        <title>Genomic Encyclopedia of Type Strains, Phase IV (KMG-IV): sequencing the most valuable type-strain genomes for metagenomic binning, comparative biology and taxonomic classification.</title>
        <authorList>
            <person name="Goeker M."/>
        </authorList>
    </citation>
    <scope>NUCLEOTIDE SEQUENCE [LARGE SCALE GENOMIC DNA]</scope>
    <source>
        <strain evidence="4 5">DSM 11805</strain>
    </source>
</reference>
<dbReference type="Proteomes" id="UP000572212">
    <property type="component" value="Unassembled WGS sequence"/>
</dbReference>
<evidence type="ECO:0000256" key="2">
    <source>
        <dbReference type="RuleBase" id="RU362039"/>
    </source>
</evidence>
<dbReference type="SUPFAM" id="SSF56300">
    <property type="entry name" value="Metallo-dependent phosphatases"/>
    <property type="match status" value="1"/>
</dbReference>
<dbReference type="EMBL" id="JACHON010000002">
    <property type="protein sequence ID" value="MBB6512173.1"/>
    <property type="molecule type" value="Genomic_DNA"/>
</dbReference>
<dbReference type="PIRSF" id="PIRSF000883">
    <property type="entry name" value="Pesterase_MJ0912"/>
    <property type="match status" value="1"/>
</dbReference>
<dbReference type="GO" id="GO:0005737">
    <property type="term" value="C:cytoplasm"/>
    <property type="evidence" value="ECO:0007669"/>
    <property type="project" value="TreeGrafter"/>
</dbReference>
<dbReference type="InterPro" id="IPR000979">
    <property type="entry name" value="Phosphodiesterase_MJ0936/Vps29"/>
</dbReference>
<dbReference type="Pfam" id="PF12850">
    <property type="entry name" value="Metallophos_2"/>
    <property type="match status" value="1"/>
</dbReference>
<dbReference type="GO" id="GO:0016791">
    <property type="term" value="F:phosphatase activity"/>
    <property type="evidence" value="ECO:0007669"/>
    <property type="project" value="TreeGrafter"/>
</dbReference>
<dbReference type="InterPro" id="IPR050126">
    <property type="entry name" value="Ap4A_hydrolase"/>
</dbReference>
<dbReference type="InterPro" id="IPR011152">
    <property type="entry name" value="Pesterase_MJ0912"/>
</dbReference>
<comment type="cofactor">
    <cofactor evidence="2">
        <name>a divalent metal cation</name>
        <dbReference type="ChEBI" id="CHEBI:60240"/>
    </cofactor>
</comment>
<proteinExistence type="inferred from homology"/>
<gene>
    <name evidence="4" type="ORF">GGQ92_000954</name>
</gene>
<accession>A0A841RKM7</accession>
<keyword evidence="2" id="KW-0479">Metal-binding</keyword>
<evidence type="ECO:0000259" key="3">
    <source>
        <dbReference type="Pfam" id="PF12850"/>
    </source>
</evidence>
<dbReference type="AlphaFoldDB" id="A0A841RKM7"/>
<dbReference type="PANTHER" id="PTHR42850:SF2">
    <property type="entry name" value="BLL5683 PROTEIN"/>
    <property type="match status" value="1"/>
</dbReference>
<evidence type="ECO:0000313" key="5">
    <source>
        <dbReference type="Proteomes" id="UP000572212"/>
    </source>
</evidence>
<keyword evidence="5" id="KW-1185">Reference proteome</keyword>
<protein>
    <recommendedName>
        <fullName evidence="2">Phosphoesterase</fullName>
        <ecNumber evidence="2">3.1.4.-</ecNumber>
    </recommendedName>
</protein>
<name>A0A841RKM7_9BACI</name>
<dbReference type="InterPro" id="IPR024654">
    <property type="entry name" value="Calcineurin-like_PHP_lpxH"/>
</dbReference>
<dbReference type="GO" id="GO:0046872">
    <property type="term" value="F:metal ion binding"/>
    <property type="evidence" value="ECO:0007669"/>
    <property type="project" value="UniProtKB-KW"/>
</dbReference>
<dbReference type="NCBIfam" id="TIGR00040">
    <property type="entry name" value="yfcE"/>
    <property type="match status" value="1"/>
</dbReference>
<dbReference type="RefSeq" id="WP_184245132.1">
    <property type="nucleotide sequence ID" value="NZ_BAAACU010000002.1"/>
</dbReference>
<dbReference type="PANTHER" id="PTHR42850">
    <property type="entry name" value="METALLOPHOSPHOESTERASE"/>
    <property type="match status" value="1"/>
</dbReference>
<feature type="domain" description="Calcineurin-like phosphoesterase" evidence="3">
    <location>
        <begin position="1"/>
        <end position="198"/>
    </location>
</feature>
<comment type="caution">
    <text evidence="4">The sequence shown here is derived from an EMBL/GenBank/DDBJ whole genome shotgun (WGS) entry which is preliminary data.</text>
</comment>
<dbReference type="EC" id="3.1.4.-" evidence="2"/>
<dbReference type="Gene3D" id="3.60.21.10">
    <property type="match status" value="1"/>
</dbReference>
<evidence type="ECO:0000256" key="1">
    <source>
        <dbReference type="ARBA" id="ARBA00008950"/>
    </source>
</evidence>
<dbReference type="InterPro" id="IPR029052">
    <property type="entry name" value="Metallo-depent_PP-like"/>
</dbReference>
<sequence length="239" mass="27262">MKIAILSDIHGNSVALDAVIKDLRAKKADRIIVLGDIAFRGPEPSRSIDLVRFLTEEVIKGNADEWVVRGVRNGEVPHQALTIMQQEQTWTQEQLQEHQLEYLASLPTELYFEVEGVRFHGFHATPKSLFQNVLQNEADHEIEEKLMKDKEADIYLYGHIHKAYKRIIHGKTVVNVGSVGLPFDGIPKASYVLIDVSNGQVEFHHIRVPYDLEKVCQQYDDYNYPNATKMKNIIQSGNN</sequence>
<evidence type="ECO:0000313" key="4">
    <source>
        <dbReference type="EMBL" id="MBB6512173.1"/>
    </source>
</evidence>